<dbReference type="Proteomes" id="UP000527352">
    <property type="component" value="Unassembled WGS sequence"/>
</dbReference>
<comment type="caution">
    <text evidence="1">The sequence shown here is derived from an EMBL/GenBank/DDBJ whole genome shotgun (WGS) entry which is preliminary data.</text>
</comment>
<protein>
    <submittedName>
        <fullName evidence="1">Uncharacterized protein</fullName>
    </submittedName>
</protein>
<proteinExistence type="predicted"/>
<reference evidence="1 2" key="1">
    <citation type="submission" date="2020-04" db="EMBL/GenBank/DDBJ databases">
        <title>The first description of lens atrophy caused by putative novel Shewanella sp. that is a new emerging pathogen for cultured rainbow trout?</title>
        <authorList>
            <person name="Saticioglu I.B."/>
            <person name="Duman M."/>
            <person name="Altun S."/>
        </authorList>
    </citation>
    <scope>NUCLEOTIDE SEQUENCE [LARGE SCALE GENOMIC DNA]</scope>
    <source>
        <strain evidence="1 2">S-1</strain>
    </source>
</reference>
<gene>
    <name evidence="1" type="ORF">HGO26_17180</name>
</gene>
<dbReference type="RefSeq" id="WP_168826725.1">
    <property type="nucleotide sequence ID" value="NZ_JABAEB010000011.1"/>
</dbReference>
<accession>A0ABX1KQX3</accession>
<organism evidence="1 2">
    <name type="scientific">Shewanella oncorhynchi</name>
    <dbReference type="NCBI Taxonomy" id="2726434"/>
    <lineage>
        <taxon>Bacteria</taxon>
        <taxon>Pseudomonadati</taxon>
        <taxon>Pseudomonadota</taxon>
        <taxon>Gammaproteobacteria</taxon>
        <taxon>Alteromonadales</taxon>
        <taxon>Shewanellaceae</taxon>
        <taxon>Shewanella</taxon>
    </lineage>
</organism>
<sequence>MNNLLKVFLLGLACIPYAVKGEEVWSSETKIKILYPTSGSLIFMTDYRHNLSQCDNGTRFMLDTTAADYSVLASILIAAFMADKPIRFNFNLSQNPTCSPIVNRFMVFK</sequence>
<dbReference type="EMBL" id="JABAEB010000011">
    <property type="protein sequence ID" value="NLQ24605.1"/>
    <property type="molecule type" value="Genomic_DNA"/>
</dbReference>
<evidence type="ECO:0000313" key="1">
    <source>
        <dbReference type="EMBL" id="NLQ24605.1"/>
    </source>
</evidence>
<keyword evidence="2" id="KW-1185">Reference proteome</keyword>
<name>A0ABX1KQX3_9GAMM</name>
<evidence type="ECO:0000313" key="2">
    <source>
        <dbReference type="Proteomes" id="UP000527352"/>
    </source>
</evidence>